<keyword evidence="2" id="KW-0677">Repeat</keyword>
<feature type="compositionally biased region" description="Acidic residues" evidence="9">
    <location>
        <begin position="411"/>
        <end position="455"/>
    </location>
</feature>
<feature type="region of interest" description="Disordered" evidence="9">
    <location>
        <begin position="255"/>
        <end position="280"/>
    </location>
</feature>
<organism evidence="11 12">
    <name type="scientific">Purpureocillium lavendulum</name>
    <dbReference type="NCBI Taxonomy" id="1247861"/>
    <lineage>
        <taxon>Eukaryota</taxon>
        <taxon>Fungi</taxon>
        <taxon>Dikarya</taxon>
        <taxon>Ascomycota</taxon>
        <taxon>Pezizomycotina</taxon>
        <taxon>Sordariomycetes</taxon>
        <taxon>Hypocreomycetidae</taxon>
        <taxon>Hypocreales</taxon>
        <taxon>Ophiocordycipitaceae</taxon>
        <taxon>Purpureocillium</taxon>
    </lineage>
</organism>
<dbReference type="SMART" id="SM00297">
    <property type="entry name" value="BROMO"/>
    <property type="match status" value="2"/>
</dbReference>
<reference evidence="11" key="1">
    <citation type="submission" date="2023-01" db="EMBL/GenBank/DDBJ databases">
        <title>The growth and conidiation of Purpureocillium lavendulum are regulated by nitrogen source and histone H3K14 acetylation.</title>
        <authorList>
            <person name="Tang P."/>
            <person name="Han J."/>
            <person name="Zhang C."/>
            <person name="Tang P."/>
            <person name="Qi F."/>
            <person name="Zhang K."/>
            <person name="Liang L."/>
        </authorList>
    </citation>
    <scope>NUCLEOTIDE SEQUENCE</scope>
    <source>
        <strain evidence="11">YMF1.00683</strain>
    </source>
</reference>
<dbReference type="GO" id="GO:0003682">
    <property type="term" value="F:chromatin binding"/>
    <property type="evidence" value="ECO:0007669"/>
    <property type="project" value="TreeGrafter"/>
</dbReference>
<dbReference type="InterPro" id="IPR001487">
    <property type="entry name" value="Bromodomain"/>
</dbReference>
<dbReference type="PROSITE" id="PS50014">
    <property type="entry name" value="BROMODOMAIN_2"/>
    <property type="match status" value="2"/>
</dbReference>
<dbReference type="Proteomes" id="UP001163105">
    <property type="component" value="Unassembled WGS sequence"/>
</dbReference>
<feature type="compositionally biased region" description="Polar residues" evidence="9">
    <location>
        <begin position="662"/>
        <end position="671"/>
    </location>
</feature>
<keyword evidence="7" id="KW-0539">Nucleus</keyword>
<evidence type="ECO:0000256" key="6">
    <source>
        <dbReference type="ARBA" id="ARBA00023163"/>
    </source>
</evidence>
<feature type="compositionally biased region" description="Basic and acidic residues" evidence="9">
    <location>
        <begin position="263"/>
        <end position="280"/>
    </location>
</feature>
<feature type="domain" description="Bromo" evidence="10">
    <location>
        <begin position="305"/>
        <end position="375"/>
    </location>
</feature>
<evidence type="ECO:0000313" key="12">
    <source>
        <dbReference type="Proteomes" id="UP001163105"/>
    </source>
</evidence>
<keyword evidence="3" id="KW-0156">Chromatin regulator</keyword>
<feature type="region of interest" description="Disordered" evidence="9">
    <location>
        <begin position="390"/>
        <end position="504"/>
    </location>
</feature>
<dbReference type="SUPFAM" id="SSF47370">
    <property type="entry name" value="Bromodomain"/>
    <property type="match status" value="2"/>
</dbReference>
<proteinExistence type="predicted"/>
<keyword evidence="12" id="KW-1185">Reference proteome</keyword>
<dbReference type="Pfam" id="PF00439">
    <property type="entry name" value="Bromodomain"/>
    <property type="match status" value="2"/>
</dbReference>
<dbReference type="GO" id="GO:0006338">
    <property type="term" value="P:chromatin remodeling"/>
    <property type="evidence" value="ECO:0007669"/>
    <property type="project" value="InterPro"/>
</dbReference>
<dbReference type="EMBL" id="JAQHRD010000003">
    <property type="protein sequence ID" value="KAJ6442831.1"/>
    <property type="molecule type" value="Genomic_DNA"/>
</dbReference>
<name>A0AB34FVL5_9HYPO</name>
<evidence type="ECO:0000256" key="9">
    <source>
        <dbReference type="SAM" id="MobiDB-lite"/>
    </source>
</evidence>
<dbReference type="PANTHER" id="PTHR16062">
    <property type="entry name" value="SWI/SNF-RELATED"/>
    <property type="match status" value="1"/>
</dbReference>
<evidence type="ECO:0000256" key="4">
    <source>
        <dbReference type="ARBA" id="ARBA00023015"/>
    </source>
</evidence>
<protein>
    <submittedName>
        <fullName evidence="11">Polybromo-1</fullName>
    </submittedName>
</protein>
<dbReference type="InterPro" id="IPR037382">
    <property type="entry name" value="Rsc/polybromo"/>
</dbReference>
<evidence type="ECO:0000256" key="1">
    <source>
        <dbReference type="ARBA" id="ARBA00004123"/>
    </source>
</evidence>
<accession>A0AB34FVL5</accession>
<comment type="caution">
    <text evidence="11">The sequence shown here is derived from an EMBL/GenBank/DDBJ whole genome shotgun (WGS) entry which is preliminary data.</text>
</comment>
<keyword evidence="4" id="KW-0805">Transcription regulation</keyword>
<feature type="compositionally biased region" description="Low complexity" evidence="9">
    <location>
        <begin position="681"/>
        <end position="698"/>
    </location>
</feature>
<dbReference type="GO" id="GO:0006368">
    <property type="term" value="P:transcription elongation by RNA polymerase II"/>
    <property type="evidence" value="ECO:0007669"/>
    <property type="project" value="TreeGrafter"/>
</dbReference>
<dbReference type="InterPro" id="IPR054551">
    <property type="entry name" value="RSC4_Ig-like"/>
</dbReference>
<evidence type="ECO:0000256" key="5">
    <source>
        <dbReference type="ARBA" id="ARBA00023117"/>
    </source>
</evidence>
<feature type="compositionally biased region" description="Polar residues" evidence="9">
    <location>
        <begin position="476"/>
        <end position="494"/>
    </location>
</feature>
<evidence type="ECO:0000256" key="8">
    <source>
        <dbReference type="PROSITE-ProRule" id="PRU00035"/>
    </source>
</evidence>
<sequence length="923" mass="102915">MRRARRDSTNGEPALNAPWEHWTQLATEDEGGVGDMPVFTSGSGLDSIALGSFAKEIGEDVPLAQGGMPAAESWCNGSFTPNSYSCSEGASISSNNLCMCLTKHARRDSDTAALSTSHSKMSDKVVRLTDELVKLYDFGAEMQLIWPDEELQGLLHSIREKFQKGSFKAHSLDEILRDRARRAEVPDSVAFTQSKGTTRRLELARVGLLINPSAIASPCGPEADEPLRLNSLLAHIDASGLVMWQPLRIRYKRKANGNAASDSDDRSSKRRKVSDFDLTKGESRESTTAYGLAFLEQMRRTADKSGRLVATYFEKLLPRQGNEEYYKRTRMPISLETIEEKLNNGEFKTLAQLESYFKRMICNAKEFYPRSSSNFDDAERVRKALSNYMTKTNPAYGTRGYQAQPTPLPPEDGEEEDEDADGEEDEEQADAEGEDAEGEEEDEAAEDEEEPEEEETVGRGSRRRSIVLKRRESGRQSRNSVSQAKDSPRPSVSSGRPDHQYEGVPYKGLSFQQAQEKLVEELLRWQEPEYVKSPESFSSQANHWFRYEGYFEPFHNLPPRALKDYYKVVSDPLSLKKLQKMVKGVHGRGDATGVSDFKSWNAFEEKSKLLWNNAFFYNEEGSEIYELAQELEQAFSEQLKEAQAVVPEPAQPPKIKLKIGQGTETPTSSKKITIHVGGRGSSAESPAPLSANSPAAPAINGTMRTSSRLEAARSGSLSAPSPSPSTQAGLKTEDSARATPVVTGPPPPVVPAAYPQPSMPQQPMAHFAPVVTTYVEPKRLRRKGTSSKDALISRLRIQLHPNMQVEHQDVITLLPHPRELQQSGTVNLPPHYNRVFIVVMLPEFLYERQYSLWVLINKQSLKPVMQPLPGQLREERAFEVALHQGVNVIEAHLIAAIPRDEREPGGPDAELEVFTVFANVMRT</sequence>
<gene>
    <name evidence="11" type="ORF">O9K51_04006</name>
</gene>
<comment type="subcellular location">
    <subcellularLocation>
        <location evidence="1">Nucleus</location>
    </subcellularLocation>
</comment>
<evidence type="ECO:0000256" key="3">
    <source>
        <dbReference type="ARBA" id="ARBA00022853"/>
    </source>
</evidence>
<dbReference type="Gene3D" id="1.20.920.10">
    <property type="entry name" value="Bromodomain-like"/>
    <property type="match status" value="2"/>
</dbReference>
<dbReference type="AlphaFoldDB" id="A0AB34FVL5"/>
<feature type="domain" description="Bromo" evidence="10">
    <location>
        <begin position="550"/>
        <end position="625"/>
    </location>
</feature>
<evidence type="ECO:0000256" key="2">
    <source>
        <dbReference type="ARBA" id="ARBA00022737"/>
    </source>
</evidence>
<feature type="compositionally biased region" description="Polar residues" evidence="9">
    <location>
        <begin position="390"/>
        <end position="405"/>
    </location>
</feature>
<evidence type="ECO:0000259" key="10">
    <source>
        <dbReference type="PROSITE" id="PS50014"/>
    </source>
</evidence>
<dbReference type="PANTHER" id="PTHR16062:SF19">
    <property type="entry name" value="PROTEIN POLYBROMO-1"/>
    <property type="match status" value="1"/>
</dbReference>
<keyword evidence="5 8" id="KW-0103">Bromodomain</keyword>
<dbReference type="InterPro" id="IPR036427">
    <property type="entry name" value="Bromodomain-like_sf"/>
</dbReference>
<dbReference type="FunFam" id="1.20.920.10:FF:000083">
    <property type="entry name" value="WGS project CABT00000000 data, contig 2.8"/>
    <property type="match status" value="1"/>
</dbReference>
<dbReference type="GO" id="GO:0016586">
    <property type="term" value="C:RSC-type complex"/>
    <property type="evidence" value="ECO:0007669"/>
    <property type="project" value="InterPro"/>
</dbReference>
<evidence type="ECO:0000313" key="11">
    <source>
        <dbReference type="EMBL" id="KAJ6442831.1"/>
    </source>
</evidence>
<keyword evidence="6" id="KW-0804">Transcription</keyword>
<dbReference type="CDD" id="cd04369">
    <property type="entry name" value="Bromodomain"/>
    <property type="match status" value="2"/>
</dbReference>
<dbReference type="Pfam" id="PF22994">
    <property type="entry name" value="RSC4_Ig_like"/>
    <property type="match status" value="1"/>
</dbReference>
<feature type="region of interest" description="Disordered" evidence="9">
    <location>
        <begin position="654"/>
        <end position="746"/>
    </location>
</feature>
<evidence type="ECO:0000256" key="7">
    <source>
        <dbReference type="ARBA" id="ARBA00023242"/>
    </source>
</evidence>